<feature type="signal peptide" evidence="4">
    <location>
        <begin position="1"/>
        <end position="34"/>
    </location>
</feature>
<keyword evidence="3" id="KW-0443">Lipid metabolism</keyword>
<keyword evidence="6" id="KW-1185">Reference proteome</keyword>
<evidence type="ECO:0000256" key="2">
    <source>
        <dbReference type="ARBA" id="ARBA00022801"/>
    </source>
</evidence>
<evidence type="ECO:0000313" key="5">
    <source>
        <dbReference type="EMBL" id="KAK7346300.1"/>
    </source>
</evidence>
<dbReference type="AlphaFoldDB" id="A0AAN9M189"/>
<evidence type="ECO:0008006" key="7">
    <source>
        <dbReference type="Google" id="ProtNLM"/>
    </source>
</evidence>
<dbReference type="PANTHER" id="PTHR45648">
    <property type="entry name" value="GDSL LIPASE/ACYLHYDROLASE FAMILY PROTEIN (AFU_ORTHOLOGUE AFUA_4G14700)"/>
    <property type="match status" value="1"/>
</dbReference>
<dbReference type="PANTHER" id="PTHR45648:SF137">
    <property type="entry name" value="GDSL-LIKE LIPASE_ACYLHYDROLASE"/>
    <property type="match status" value="1"/>
</dbReference>
<dbReference type="Gene3D" id="3.40.50.1110">
    <property type="entry name" value="SGNH hydrolase"/>
    <property type="match status" value="1"/>
</dbReference>
<name>A0AAN9M189_PHACN</name>
<dbReference type="GO" id="GO:0016788">
    <property type="term" value="F:hydrolase activity, acting on ester bonds"/>
    <property type="evidence" value="ECO:0007669"/>
    <property type="project" value="InterPro"/>
</dbReference>
<evidence type="ECO:0000256" key="1">
    <source>
        <dbReference type="ARBA" id="ARBA00008668"/>
    </source>
</evidence>
<dbReference type="InterPro" id="IPR036514">
    <property type="entry name" value="SGNH_hydro_sf"/>
</dbReference>
<keyword evidence="2" id="KW-0378">Hydrolase</keyword>
<proteinExistence type="inferred from homology"/>
<dbReference type="InterPro" id="IPR001087">
    <property type="entry name" value="GDSL"/>
</dbReference>
<keyword evidence="4" id="KW-0732">Signal</keyword>
<accession>A0AAN9M189</accession>
<keyword evidence="3" id="KW-0442">Lipid degradation</keyword>
<dbReference type="EMBL" id="JAYMYR010000008">
    <property type="protein sequence ID" value="KAK7346300.1"/>
    <property type="molecule type" value="Genomic_DNA"/>
</dbReference>
<comment type="similarity">
    <text evidence="1">Belongs to the 'GDSL' lipolytic enzyme family.</text>
</comment>
<gene>
    <name evidence="5" type="ORF">VNO80_20816</name>
</gene>
<evidence type="ECO:0000256" key="3">
    <source>
        <dbReference type="ARBA" id="ARBA00022963"/>
    </source>
</evidence>
<dbReference type="CDD" id="cd01837">
    <property type="entry name" value="SGNH_plant_lipase_like"/>
    <property type="match status" value="1"/>
</dbReference>
<protein>
    <recommendedName>
        <fullName evidence="7">GDSL esterase/lipase</fullName>
    </recommendedName>
</protein>
<organism evidence="5 6">
    <name type="scientific">Phaseolus coccineus</name>
    <name type="common">Scarlet runner bean</name>
    <name type="synonym">Phaseolus multiflorus</name>
    <dbReference type="NCBI Taxonomy" id="3886"/>
    <lineage>
        <taxon>Eukaryota</taxon>
        <taxon>Viridiplantae</taxon>
        <taxon>Streptophyta</taxon>
        <taxon>Embryophyta</taxon>
        <taxon>Tracheophyta</taxon>
        <taxon>Spermatophyta</taxon>
        <taxon>Magnoliopsida</taxon>
        <taxon>eudicotyledons</taxon>
        <taxon>Gunneridae</taxon>
        <taxon>Pentapetalae</taxon>
        <taxon>rosids</taxon>
        <taxon>fabids</taxon>
        <taxon>Fabales</taxon>
        <taxon>Fabaceae</taxon>
        <taxon>Papilionoideae</taxon>
        <taxon>50 kb inversion clade</taxon>
        <taxon>NPAAA clade</taxon>
        <taxon>indigoferoid/millettioid clade</taxon>
        <taxon>Phaseoleae</taxon>
        <taxon>Phaseolus</taxon>
    </lineage>
</organism>
<dbReference type="Pfam" id="PF00657">
    <property type="entry name" value="Lipase_GDSL"/>
    <property type="match status" value="1"/>
</dbReference>
<dbReference type="InterPro" id="IPR051058">
    <property type="entry name" value="GDSL_Est/Lipase"/>
</dbReference>
<evidence type="ECO:0000313" key="6">
    <source>
        <dbReference type="Proteomes" id="UP001374584"/>
    </source>
</evidence>
<dbReference type="SUPFAM" id="SSF52266">
    <property type="entry name" value="SGNH hydrolase"/>
    <property type="match status" value="1"/>
</dbReference>
<feature type="chain" id="PRO_5042992803" description="GDSL esterase/lipase" evidence="4">
    <location>
        <begin position="35"/>
        <end position="375"/>
    </location>
</feature>
<evidence type="ECO:0000256" key="4">
    <source>
        <dbReference type="SAM" id="SignalP"/>
    </source>
</evidence>
<sequence length="375" mass="40782">MGFKAQKMAPFVSSDYALVFLSVLFSLAMHVAHGTNDAPALFIFGDSTFDVGTNNFLRTQARANFPYNGIDFYHSLPTGRFSNGFNTADQIARLFGYQQSPPPFLTSKKNEYNSKNKILQGVNFASGGSGILRETGSAAWGEVVFFERQVKQFALVRASLNGILGAKVDTFVSKSLFLISVGSNDLFDFASNHSGSIRLNAEQYLGLVQVTYYSHLKKLYDLGARKFGIISVAPIGCCPAITSGNGGQCVKALNDFAVAFHSATQALLRKLSSELDGFRYSLADSFVMTTTLLTTPSSFGLKETKSACCGSGYLNGQGGCVKVQNANLCKNREEFLFWDWFHPTEKASELAAKTIFGGSNDFVTPINFSQLASSY</sequence>
<reference evidence="5 6" key="1">
    <citation type="submission" date="2024-01" db="EMBL/GenBank/DDBJ databases">
        <title>The genomes of 5 underutilized Papilionoideae crops provide insights into root nodulation and disease resistanc.</title>
        <authorList>
            <person name="Jiang F."/>
        </authorList>
    </citation>
    <scope>NUCLEOTIDE SEQUENCE [LARGE SCALE GENOMIC DNA]</scope>
    <source>
        <strain evidence="5">JINMINGXINNONG_FW02</strain>
        <tissue evidence="5">Leaves</tissue>
    </source>
</reference>
<dbReference type="InterPro" id="IPR035669">
    <property type="entry name" value="SGNH_plant_lipase-like"/>
</dbReference>
<dbReference type="Proteomes" id="UP001374584">
    <property type="component" value="Unassembled WGS sequence"/>
</dbReference>
<comment type="caution">
    <text evidence="5">The sequence shown here is derived from an EMBL/GenBank/DDBJ whole genome shotgun (WGS) entry which is preliminary data.</text>
</comment>
<dbReference type="GO" id="GO:0016042">
    <property type="term" value="P:lipid catabolic process"/>
    <property type="evidence" value="ECO:0007669"/>
    <property type="project" value="UniProtKB-KW"/>
</dbReference>